<feature type="compositionally biased region" description="Low complexity" evidence="1">
    <location>
        <begin position="72"/>
        <end position="85"/>
    </location>
</feature>
<comment type="caution">
    <text evidence="2">The sequence shown here is derived from an EMBL/GenBank/DDBJ whole genome shotgun (WGS) entry which is preliminary data.</text>
</comment>
<dbReference type="AlphaFoldDB" id="A0A101LTS1"/>
<name>A0A101LTS1_PICGL</name>
<sequence length="94" mass="9908">MAGRDKRCYSAPSFPASLSFGLKSSVPFSQVHTGNCSFLSIQVSLIRSLLRCQCSGSCSHTVLFGPPLFPSSSSGQCKQSSSSKQAVSLIGQCK</sequence>
<gene>
    <name evidence="2" type="ORF">ABT39_MTgene3584</name>
</gene>
<proteinExistence type="predicted"/>
<evidence type="ECO:0000256" key="1">
    <source>
        <dbReference type="SAM" id="MobiDB-lite"/>
    </source>
</evidence>
<evidence type="ECO:0000313" key="2">
    <source>
        <dbReference type="EMBL" id="KUM45197.1"/>
    </source>
</evidence>
<keyword evidence="2" id="KW-0496">Mitochondrion</keyword>
<organism evidence="2">
    <name type="scientific">Picea glauca</name>
    <name type="common">White spruce</name>
    <name type="synonym">Pinus glauca</name>
    <dbReference type="NCBI Taxonomy" id="3330"/>
    <lineage>
        <taxon>Eukaryota</taxon>
        <taxon>Viridiplantae</taxon>
        <taxon>Streptophyta</taxon>
        <taxon>Embryophyta</taxon>
        <taxon>Tracheophyta</taxon>
        <taxon>Spermatophyta</taxon>
        <taxon>Pinopsida</taxon>
        <taxon>Pinidae</taxon>
        <taxon>Conifers I</taxon>
        <taxon>Pinales</taxon>
        <taxon>Pinaceae</taxon>
        <taxon>Picea</taxon>
    </lineage>
</organism>
<protein>
    <submittedName>
        <fullName evidence="2">Uncharacterized protein</fullName>
    </submittedName>
</protein>
<reference evidence="2" key="1">
    <citation type="journal article" date="2015" name="Genome Biol. Evol.">
        <title>Organellar Genomes of White Spruce (Picea glauca): Assembly and Annotation.</title>
        <authorList>
            <person name="Jackman S.D."/>
            <person name="Warren R.L."/>
            <person name="Gibb E.A."/>
            <person name="Vandervalk B.P."/>
            <person name="Mohamadi H."/>
            <person name="Chu J."/>
            <person name="Raymond A."/>
            <person name="Pleasance S."/>
            <person name="Coope R."/>
            <person name="Wildung M.R."/>
            <person name="Ritland C.E."/>
            <person name="Bousquet J."/>
            <person name="Jones S.J."/>
            <person name="Bohlmann J."/>
            <person name="Birol I."/>
        </authorList>
    </citation>
    <scope>NUCLEOTIDE SEQUENCE [LARGE SCALE GENOMIC DNA]</scope>
    <source>
        <tissue evidence="2">Flushing bud</tissue>
    </source>
</reference>
<accession>A0A101LTS1</accession>
<dbReference type="EMBL" id="LKAM01000024">
    <property type="protein sequence ID" value="KUM45197.1"/>
    <property type="molecule type" value="Genomic_DNA"/>
</dbReference>
<geneLocation type="mitochondrion" evidence="2"/>
<feature type="region of interest" description="Disordered" evidence="1">
    <location>
        <begin position="72"/>
        <end position="94"/>
    </location>
</feature>